<dbReference type="STRING" id="1561998.A0A1I7TVD4"/>
<dbReference type="InterPro" id="IPR020615">
    <property type="entry name" value="Thiolase_acyl_enz_int_AS"/>
</dbReference>
<dbReference type="PROSITE" id="PS00737">
    <property type="entry name" value="THIOLASE_2"/>
    <property type="match status" value="1"/>
</dbReference>
<dbReference type="InterPro" id="IPR020613">
    <property type="entry name" value="Thiolase_CS"/>
</dbReference>
<dbReference type="PANTHER" id="PTHR18919:SF133">
    <property type="entry name" value="ACETYL-COA C-ACETYLTRANSFERASE"/>
    <property type="match status" value="1"/>
</dbReference>
<keyword evidence="3 6" id="KW-0808">Transferase</keyword>
<keyword evidence="4 6" id="KW-0012">Acyltransferase</keyword>
<dbReference type="InterPro" id="IPR020617">
    <property type="entry name" value="Thiolase_C"/>
</dbReference>
<dbReference type="SUPFAM" id="SSF53901">
    <property type="entry name" value="Thiolase-like"/>
    <property type="match status" value="2"/>
</dbReference>
<dbReference type="GO" id="GO:0003985">
    <property type="term" value="F:acetyl-CoA C-acetyltransferase activity"/>
    <property type="evidence" value="ECO:0007669"/>
    <property type="project" value="TreeGrafter"/>
</dbReference>
<evidence type="ECO:0000259" key="7">
    <source>
        <dbReference type="Pfam" id="PF00108"/>
    </source>
</evidence>
<evidence type="ECO:0000313" key="9">
    <source>
        <dbReference type="Proteomes" id="UP000095282"/>
    </source>
</evidence>
<dbReference type="GO" id="GO:0005739">
    <property type="term" value="C:mitochondrion"/>
    <property type="evidence" value="ECO:0007669"/>
    <property type="project" value="TreeGrafter"/>
</dbReference>
<dbReference type="PIRSF" id="PIRSF000429">
    <property type="entry name" value="Ac-CoA_Ac_transf"/>
    <property type="match status" value="1"/>
</dbReference>
<sequence length="390" mass="40570">MSEKKVFILSGARTPIASFRGSFTNVGAVELGAVAAKSAIERSGVAPEKIEEVIGGCVLPAGLGQNVTRQIALSAGLPVTTQAVTINKVCSSSMKALVTAAIEIKAGYYDTILVVGTENMSQVPFFLPRGETPYGGVKIVDGIAKDGLEDIREKGPMGLCAEKTVRDYGITREEQDAYAIESYKKASNAWSSGKFSEEVVPVVVKNARSEVVVSEDEEYKKLIESKVSSLKPVFIRDGSGTITPANASSLNDGAVAAVVVGESSLPSGVKPLAELVSFAEAGRDPIDFTVAPVDAVRSLLKKTGLEVADISLWELNEAFAVTALAFIKELNIDPSIVNVKGGAVAIGHPLGMSGLRIVNSLAYSLAPGQLGVAAICNGGGEATAVLISKL</sequence>
<dbReference type="Gene3D" id="3.40.47.10">
    <property type="match status" value="1"/>
</dbReference>
<dbReference type="PANTHER" id="PTHR18919">
    <property type="entry name" value="ACETYL-COA C-ACYLTRANSFERASE"/>
    <property type="match status" value="1"/>
</dbReference>
<evidence type="ECO:0000256" key="4">
    <source>
        <dbReference type="ARBA" id="ARBA00023315"/>
    </source>
</evidence>
<name>A0A1I7TVD4_9PELO</name>
<organism evidence="9 10">
    <name type="scientific">Caenorhabditis tropicalis</name>
    <dbReference type="NCBI Taxonomy" id="1561998"/>
    <lineage>
        <taxon>Eukaryota</taxon>
        <taxon>Metazoa</taxon>
        <taxon>Ecdysozoa</taxon>
        <taxon>Nematoda</taxon>
        <taxon>Chromadorea</taxon>
        <taxon>Rhabditida</taxon>
        <taxon>Rhabditina</taxon>
        <taxon>Rhabditomorpha</taxon>
        <taxon>Rhabditoidea</taxon>
        <taxon>Rhabditidae</taxon>
        <taxon>Peloderinae</taxon>
        <taxon>Caenorhabditis</taxon>
    </lineage>
</organism>
<evidence type="ECO:0000256" key="1">
    <source>
        <dbReference type="ARBA" id="ARBA00005189"/>
    </source>
</evidence>
<dbReference type="Proteomes" id="UP000095282">
    <property type="component" value="Unplaced"/>
</dbReference>
<protein>
    <submittedName>
        <fullName evidence="10">Acetyl-CoA acetyltransferase</fullName>
    </submittedName>
</protein>
<feature type="active site" description="Proton acceptor" evidence="5">
    <location>
        <position position="376"/>
    </location>
</feature>
<proteinExistence type="inferred from homology"/>
<dbReference type="PROSITE" id="PS00099">
    <property type="entry name" value="THIOLASE_3"/>
    <property type="match status" value="1"/>
</dbReference>
<feature type="domain" description="Thiolase N-terminal" evidence="7">
    <location>
        <begin position="6"/>
        <end position="262"/>
    </location>
</feature>
<dbReference type="InterPro" id="IPR002155">
    <property type="entry name" value="Thiolase"/>
</dbReference>
<feature type="active site" description="Acyl-thioester intermediate" evidence="5">
    <location>
        <position position="90"/>
    </location>
</feature>
<comment type="similarity">
    <text evidence="2 6">Belongs to the thiolase-like superfamily. Thiolase family.</text>
</comment>
<evidence type="ECO:0000256" key="5">
    <source>
        <dbReference type="PIRSR" id="PIRSR000429-1"/>
    </source>
</evidence>
<evidence type="ECO:0000259" key="8">
    <source>
        <dbReference type="Pfam" id="PF02803"/>
    </source>
</evidence>
<dbReference type="NCBIfam" id="TIGR01930">
    <property type="entry name" value="AcCoA-C-Actrans"/>
    <property type="match status" value="1"/>
</dbReference>
<feature type="active site" description="Proton acceptor" evidence="5">
    <location>
        <position position="348"/>
    </location>
</feature>
<dbReference type="WBParaSite" id="Csp11.Scaffold629.g12165.t1">
    <property type="protein sequence ID" value="Csp11.Scaffold629.g12165.t1"/>
    <property type="gene ID" value="Csp11.Scaffold629.g12165"/>
</dbReference>
<comment type="pathway">
    <text evidence="1">Lipid metabolism.</text>
</comment>
<dbReference type="FunFam" id="3.40.47.10:FF:000010">
    <property type="entry name" value="Acetyl-CoA acetyltransferase (Thiolase)"/>
    <property type="match status" value="1"/>
</dbReference>
<dbReference type="GO" id="GO:0006635">
    <property type="term" value="P:fatty acid beta-oxidation"/>
    <property type="evidence" value="ECO:0007669"/>
    <property type="project" value="TreeGrafter"/>
</dbReference>
<feature type="domain" description="Thiolase C-terminal" evidence="8">
    <location>
        <begin position="270"/>
        <end position="388"/>
    </location>
</feature>
<dbReference type="Pfam" id="PF02803">
    <property type="entry name" value="Thiolase_C"/>
    <property type="match status" value="1"/>
</dbReference>
<dbReference type="CDD" id="cd00751">
    <property type="entry name" value="thiolase"/>
    <property type="match status" value="1"/>
</dbReference>
<evidence type="ECO:0000256" key="2">
    <source>
        <dbReference type="ARBA" id="ARBA00010982"/>
    </source>
</evidence>
<reference evidence="10" key="1">
    <citation type="submission" date="2016-11" db="UniProtKB">
        <authorList>
            <consortium name="WormBaseParasite"/>
        </authorList>
    </citation>
    <scope>IDENTIFICATION</scope>
</reference>
<dbReference type="eggNOG" id="KOG1390">
    <property type="taxonomic scope" value="Eukaryota"/>
</dbReference>
<dbReference type="InterPro" id="IPR020610">
    <property type="entry name" value="Thiolase_AS"/>
</dbReference>
<accession>A0A1I7TVD4</accession>
<evidence type="ECO:0000313" key="10">
    <source>
        <dbReference type="WBParaSite" id="Csp11.Scaffold629.g12165.t1"/>
    </source>
</evidence>
<dbReference type="Pfam" id="PF00108">
    <property type="entry name" value="Thiolase_N"/>
    <property type="match status" value="1"/>
</dbReference>
<evidence type="ECO:0000256" key="3">
    <source>
        <dbReference type="ARBA" id="ARBA00022679"/>
    </source>
</evidence>
<dbReference type="InterPro" id="IPR016039">
    <property type="entry name" value="Thiolase-like"/>
</dbReference>
<dbReference type="AlphaFoldDB" id="A0A1I7TVD4"/>
<dbReference type="InterPro" id="IPR020616">
    <property type="entry name" value="Thiolase_N"/>
</dbReference>
<dbReference type="PROSITE" id="PS00098">
    <property type="entry name" value="THIOLASE_1"/>
    <property type="match status" value="1"/>
</dbReference>
<keyword evidence="9" id="KW-1185">Reference proteome</keyword>
<evidence type="ECO:0000256" key="6">
    <source>
        <dbReference type="RuleBase" id="RU003557"/>
    </source>
</evidence>